<dbReference type="RefSeq" id="XP_025065263.1">
    <property type="nucleotide sequence ID" value="XM_025209478.1"/>
</dbReference>
<evidence type="ECO:0000313" key="2">
    <source>
        <dbReference type="Proteomes" id="UP000189705"/>
    </source>
</evidence>
<accession>A0A3Q0H4H2</accession>
<dbReference type="InterPro" id="IPR011989">
    <property type="entry name" value="ARM-like"/>
</dbReference>
<dbReference type="AlphaFoldDB" id="A0A3Q0H4H2"/>
<gene>
    <name evidence="3 4" type="primary">LOC102388454</name>
</gene>
<evidence type="ECO:0000313" key="4">
    <source>
        <dbReference type="RefSeq" id="XP_025065263.1"/>
    </source>
</evidence>
<dbReference type="GeneID" id="102388454"/>
<dbReference type="KEGG" id="asn:102388454"/>
<dbReference type="SMART" id="SM00185">
    <property type="entry name" value="ARM"/>
    <property type="match status" value="3"/>
</dbReference>
<keyword evidence="2" id="KW-1185">Reference proteome</keyword>
<feature type="region of interest" description="Disordered" evidence="1">
    <location>
        <begin position="381"/>
        <end position="418"/>
    </location>
</feature>
<dbReference type="Gene3D" id="1.25.10.10">
    <property type="entry name" value="Leucine-rich Repeat Variant"/>
    <property type="match status" value="2"/>
</dbReference>
<dbReference type="InterPro" id="IPR000225">
    <property type="entry name" value="Armadillo"/>
</dbReference>
<name>A0A3Q0H4H2_ALLSI</name>
<dbReference type="SUPFAM" id="SSF48371">
    <property type="entry name" value="ARM repeat"/>
    <property type="match status" value="1"/>
</dbReference>
<sequence>MGVNMLVGFLRSVSWKLHQVGIEGLGVLLQGPSDVRNAVFSANGVNHLVRMLCSERENIVLSTIRVLRHVCLGIGYIPHYKNQIAIANSRGLKFLLALMIHSPSEAIQAEAAYTLSAVVLGNSENLEILSQSSAFQYRYILPLLYSSEEEIRLLTAGALATFAFNNVSEQRAIIRAGGVRWHHFQPFLQSSKEIHRIQAAFQSIVLSRIIPDNEPANITAIGIRTIVDTLERSQAHHTLALAADCVARLAHTRAGITAALVSIDAVGVLFQLLSSSVVLVQSCAAVALGYLSFNHVAERQLLRRCRKKPHLVGNLLLYTRKHKISPMFLARWKHSQELRLPAIRNKPALVSSMHMKFSEVHPLPGFQFPILNSEDFLTRSCKSRSHREPEDSSKRTKTTLEFTPMHQSLKTHTKHGRL</sequence>
<reference evidence="3 4" key="1">
    <citation type="submission" date="2025-04" db="UniProtKB">
        <authorList>
            <consortium name="RefSeq"/>
        </authorList>
    </citation>
    <scope>IDENTIFICATION</scope>
</reference>
<evidence type="ECO:0000256" key="1">
    <source>
        <dbReference type="SAM" id="MobiDB-lite"/>
    </source>
</evidence>
<dbReference type="Proteomes" id="UP000189705">
    <property type="component" value="Unplaced"/>
</dbReference>
<dbReference type="RefSeq" id="XP_025065262.1">
    <property type="nucleotide sequence ID" value="XM_025209477.1"/>
</dbReference>
<dbReference type="STRING" id="38654.A0A3Q0H4H2"/>
<organism evidence="2 4">
    <name type="scientific">Alligator sinensis</name>
    <name type="common">Chinese alligator</name>
    <dbReference type="NCBI Taxonomy" id="38654"/>
    <lineage>
        <taxon>Eukaryota</taxon>
        <taxon>Metazoa</taxon>
        <taxon>Chordata</taxon>
        <taxon>Craniata</taxon>
        <taxon>Vertebrata</taxon>
        <taxon>Euteleostomi</taxon>
        <taxon>Archelosauria</taxon>
        <taxon>Archosauria</taxon>
        <taxon>Crocodylia</taxon>
        <taxon>Alligatoridae</taxon>
        <taxon>Alligatorinae</taxon>
        <taxon>Alligator</taxon>
    </lineage>
</organism>
<feature type="compositionally biased region" description="Basic residues" evidence="1">
    <location>
        <begin position="409"/>
        <end position="418"/>
    </location>
</feature>
<proteinExistence type="predicted"/>
<dbReference type="PANTHER" id="PTHR46464">
    <property type="entry name" value="ANK_REP_REGION DOMAIN-CONTAINING PROTEIN"/>
    <property type="match status" value="1"/>
</dbReference>
<feature type="compositionally biased region" description="Polar residues" evidence="1">
    <location>
        <begin position="399"/>
        <end position="408"/>
    </location>
</feature>
<dbReference type="InterPro" id="IPR043379">
    <property type="entry name" value="ANKAR"/>
</dbReference>
<dbReference type="InterPro" id="IPR016024">
    <property type="entry name" value="ARM-type_fold"/>
</dbReference>
<protein>
    <submittedName>
        <fullName evidence="3 4">Ankyrin and armadillo repeat-containing protein-like isoform X1</fullName>
    </submittedName>
</protein>
<dbReference type="PANTHER" id="PTHR46464:SF2">
    <property type="entry name" value="ANKYRIN AND ARMADILLO REPEAT-CONTAINING PROTEIN"/>
    <property type="match status" value="1"/>
</dbReference>
<evidence type="ECO:0000313" key="3">
    <source>
        <dbReference type="RefSeq" id="XP_025065262.1"/>
    </source>
</evidence>